<keyword evidence="1" id="KW-0328">Glycosyltransferase</keyword>
<protein>
    <recommendedName>
        <fullName evidence="5">ADP-heptose:LPS heptosyltransferase</fullName>
    </recommendedName>
</protein>
<dbReference type="GO" id="GO:0005829">
    <property type="term" value="C:cytosol"/>
    <property type="evidence" value="ECO:0007669"/>
    <property type="project" value="TreeGrafter"/>
</dbReference>
<sequence>MPDKVILIHNGALGDFLLAWPTAWAAARAFAGKRLVWAGSRERLRWLSPMGYEPCTSEERRLLDRLHGADSWPAALEDARVFWPVIRRIPDVPPSSACRFLRAVQGERHVRDAYAADLALAGVPTPKGWLEDFRRLFAAGRNPGRTVLLFPGAGHPLKQWPLVQFFQLADALPGEGFAPLFVLGPAERDEGMDLGGRPYAAPESLEALEALLLGAGAVVGGDTGPMHLAGMLGVPGVSLFGPTRFGQWGPPGMVEVRLALPCAPCTADCSDLRCADAACMAGIAAPPVLESLKRGMPQMGSGFQGPGIP</sequence>
<keyword evidence="4" id="KW-1185">Reference proteome</keyword>
<dbReference type="Proteomes" id="UP000494245">
    <property type="component" value="Unassembled WGS sequence"/>
</dbReference>
<evidence type="ECO:0000256" key="2">
    <source>
        <dbReference type="ARBA" id="ARBA00022679"/>
    </source>
</evidence>
<name>A0A6V8LUF2_9BACT</name>
<dbReference type="GO" id="GO:0008713">
    <property type="term" value="F:ADP-heptose-lipopolysaccharide heptosyltransferase activity"/>
    <property type="evidence" value="ECO:0007669"/>
    <property type="project" value="TreeGrafter"/>
</dbReference>
<organism evidence="3 4">
    <name type="scientific">Fundidesulfovibrio magnetotacticus</name>
    <dbReference type="NCBI Taxonomy" id="2730080"/>
    <lineage>
        <taxon>Bacteria</taxon>
        <taxon>Pseudomonadati</taxon>
        <taxon>Thermodesulfobacteriota</taxon>
        <taxon>Desulfovibrionia</taxon>
        <taxon>Desulfovibrionales</taxon>
        <taxon>Desulfovibrionaceae</taxon>
        <taxon>Fundidesulfovibrio</taxon>
    </lineage>
</organism>
<evidence type="ECO:0000313" key="3">
    <source>
        <dbReference type="EMBL" id="GFK96033.1"/>
    </source>
</evidence>
<keyword evidence="2" id="KW-0808">Transferase</keyword>
<dbReference type="SUPFAM" id="SSF53756">
    <property type="entry name" value="UDP-Glycosyltransferase/glycogen phosphorylase"/>
    <property type="match status" value="1"/>
</dbReference>
<comment type="caution">
    <text evidence="3">The sequence shown here is derived from an EMBL/GenBank/DDBJ whole genome shotgun (WGS) entry which is preliminary data.</text>
</comment>
<dbReference type="Gene3D" id="3.40.50.2000">
    <property type="entry name" value="Glycogen Phosphorylase B"/>
    <property type="match status" value="1"/>
</dbReference>
<gene>
    <name evidence="3" type="ORF">NNJEOMEG_03907</name>
</gene>
<dbReference type="CDD" id="cd03789">
    <property type="entry name" value="GT9_LPS_heptosyltransferase"/>
    <property type="match status" value="1"/>
</dbReference>
<reference evidence="3 4" key="1">
    <citation type="submission" date="2020-04" db="EMBL/GenBank/DDBJ databases">
        <authorList>
            <consortium name="Desulfovibrio sp. FSS-1 genome sequencing consortium"/>
            <person name="Shimoshige H."/>
            <person name="Kobayashi H."/>
            <person name="Maekawa T."/>
        </authorList>
    </citation>
    <scope>NUCLEOTIDE SEQUENCE [LARGE SCALE GENOMIC DNA]</scope>
    <source>
        <strain evidence="3 4">SIID29052-01</strain>
    </source>
</reference>
<dbReference type="EMBL" id="BLTE01000030">
    <property type="protein sequence ID" value="GFK96033.1"/>
    <property type="molecule type" value="Genomic_DNA"/>
</dbReference>
<reference evidence="3 4" key="2">
    <citation type="submission" date="2020-05" db="EMBL/GenBank/DDBJ databases">
        <title>Draft genome sequence of Desulfovibrio sp. strainFSS-1.</title>
        <authorList>
            <person name="Shimoshige H."/>
            <person name="Kobayashi H."/>
            <person name="Maekawa T."/>
        </authorList>
    </citation>
    <scope>NUCLEOTIDE SEQUENCE [LARGE SCALE GENOMIC DNA]</scope>
    <source>
        <strain evidence="3 4">SIID29052-01</strain>
    </source>
</reference>
<dbReference type="AlphaFoldDB" id="A0A6V8LUF2"/>
<dbReference type="InterPro" id="IPR002201">
    <property type="entry name" value="Glyco_trans_9"/>
</dbReference>
<evidence type="ECO:0008006" key="5">
    <source>
        <dbReference type="Google" id="ProtNLM"/>
    </source>
</evidence>
<evidence type="ECO:0000313" key="4">
    <source>
        <dbReference type="Proteomes" id="UP000494245"/>
    </source>
</evidence>
<dbReference type="GO" id="GO:0009244">
    <property type="term" value="P:lipopolysaccharide core region biosynthetic process"/>
    <property type="evidence" value="ECO:0007669"/>
    <property type="project" value="TreeGrafter"/>
</dbReference>
<proteinExistence type="predicted"/>
<dbReference type="RefSeq" id="WP_173087171.1">
    <property type="nucleotide sequence ID" value="NZ_BLTE01000030.1"/>
</dbReference>
<evidence type="ECO:0000256" key="1">
    <source>
        <dbReference type="ARBA" id="ARBA00022676"/>
    </source>
</evidence>
<dbReference type="InterPro" id="IPR051199">
    <property type="entry name" value="LPS_LOS_Heptosyltrfase"/>
</dbReference>
<accession>A0A6V8LUF2</accession>
<dbReference type="Pfam" id="PF01075">
    <property type="entry name" value="Glyco_transf_9"/>
    <property type="match status" value="1"/>
</dbReference>
<dbReference type="PANTHER" id="PTHR30160">
    <property type="entry name" value="TETRAACYLDISACCHARIDE 4'-KINASE-RELATED"/>
    <property type="match status" value="1"/>
</dbReference>